<feature type="compositionally biased region" description="Polar residues" evidence="1">
    <location>
        <begin position="1496"/>
        <end position="1507"/>
    </location>
</feature>
<feature type="compositionally biased region" description="Basic and acidic residues" evidence="1">
    <location>
        <begin position="907"/>
        <end position="917"/>
    </location>
</feature>
<proteinExistence type="predicted"/>
<feature type="compositionally biased region" description="Low complexity" evidence="1">
    <location>
        <begin position="1167"/>
        <end position="1178"/>
    </location>
</feature>
<feature type="compositionally biased region" description="Polar residues" evidence="1">
    <location>
        <begin position="1304"/>
        <end position="1324"/>
    </location>
</feature>
<feature type="region of interest" description="Disordered" evidence="1">
    <location>
        <begin position="201"/>
        <end position="230"/>
    </location>
</feature>
<feature type="compositionally biased region" description="Low complexity" evidence="1">
    <location>
        <begin position="1663"/>
        <end position="1673"/>
    </location>
</feature>
<organism evidence="2 3">
    <name type="scientific">Meira miltonrushii</name>
    <dbReference type="NCBI Taxonomy" id="1280837"/>
    <lineage>
        <taxon>Eukaryota</taxon>
        <taxon>Fungi</taxon>
        <taxon>Dikarya</taxon>
        <taxon>Basidiomycota</taxon>
        <taxon>Ustilaginomycotina</taxon>
        <taxon>Exobasidiomycetes</taxon>
        <taxon>Exobasidiales</taxon>
        <taxon>Brachybasidiaceae</taxon>
        <taxon>Meira</taxon>
    </lineage>
</organism>
<feature type="compositionally biased region" description="Basic and acidic residues" evidence="1">
    <location>
        <begin position="1051"/>
        <end position="1063"/>
    </location>
</feature>
<dbReference type="GeneID" id="37024266"/>
<feature type="compositionally biased region" description="Polar residues" evidence="1">
    <location>
        <begin position="446"/>
        <end position="457"/>
    </location>
</feature>
<keyword evidence="3" id="KW-1185">Reference proteome</keyword>
<feature type="compositionally biased region" description="Polar residues" evidence="1">
    <location>
        <begin position="1525"/>
        <end position="1581"/>
    </location>
</feature>
<feature type="compositionally biased region" description="Polar residues" evidence="1">
    <location>
        <begin position="125"/>
        <end position="134"/>
    </location>
</feature>
<feature type="region of interest" description="Disordered" evidence="1">
    <location>
        <begin position="1357"/>
        <end position="1416"/>
    </location>
</feature>
<feature type="compositionally biased region" description="Polar residues" evidence="1">
    <location>
        <begin position="144"/>
        <end position="155"/>
    </location>
</feature>
<feature type="compositionally biased region" description="Low complexity" evidence="1">
    <location>
        <begin position="1603"/>
        <end position="1616"/>
    </location>
</feature>
<feature type="region of interest" description="Disordered" evidence="1">
    <location>
        <begin position="1114"/>
        <end position="1144"/>
    </location>
</feature>
<feature type="region of interest" description="Disordered" evidence="1">
    <location>
        <begin position="1303"/>
        <end position="1324"/>
    </location>
</feature>
<feature type="compositionally biased region" description="Polar residues" evidence="1">
    <location>
        <begin position="1388"/>
        <end position="1416"/>
    </location>
</feature>
<feature type="compositionally biased region" description="Low complexity" evidence="1">
    <location>
        <begin position="283"/>
        <end position="293"/>
    </location>
</feature>
<sequence length="1697" mass="181419">MQTSYQGQAQGRNSPTMRRPSEQSSNPDYSTVQSEASASSLYRAPTWAKNINFDGNFNLDQSQPNSTPAASGTRNSSFASPISMVGVALGGDSDFNGLSTSFDSRRPSAATSAARNSSGVEHSPFVSSHSRQGSGQMGAYGSPLNKQSNRQSILASSARLANHQRATSSSSLGATVPISASESARPSMPSQPHSSADLYAVASTQQESRPSTSMSMISGSGGEHSDSARNKDLKRASVLSFQTALSGMGGYASNDEANGAPELEHLDDAMPRRPWLQGADNYSRSGTSSYSSSPDDRLPGGWRGRAWLNEADTIRANSPGASNPAAGNRIGGGRTPSQSPRLLLSPLVDDSSRKRMSTTFGPSRSPTLPSKDLPLLTPESAYADSTIIQSPRNNKLLSPNTTQIGLMSPSSATSTIDAAQGISANAPTARSNETIAQPKRQNTFSTITPDVSENRSPTPLGDIAPDARPILDTSAAEMERMIDDTPPPTLPEKSSPPVPSKDTEKALSSPPLSDDIIPSPLPIKAAQPSQNVAMTPNALESTSPITDYRAKPLGRLPDSTDEALEKRQSQQEATQAVHQRKPSRDAAVSLTPIGAGVGAHNASRGRSDSNPAFAVLMRGEQNGIAANSAPRAALAEGPSAPPVEARAASPASIETPPREPSPPPEGEVEARAEWERAQMRKYSEQNKERTSRKSTFRGQLKPLQLVAAEEAKQNNRKSMASWSKPEQGSPALSATKAGQKAAVNGDRRLEGVQSPDLLNASPLQSANKTGEVLSTQQLQKMSARDSRLSTSMINMANGVTEVGGAYPVFASPNLSASVPGGAPGLRQYSGIMPQRSLVPPFELQNRPDGLPSALTGPDGIRRNPNDPDVCLECMMRDEDMIDVHVLGTGLWERESDREFDEACRIEAEDDSRKETSVHSHGGANDNLSANGNNGTESASQTVRRLTKIRVKKVAKGDPLTAERLKLHTQMNPPASSHRWRTLQTFLAVQAKYIAMDQRARGVQPAPLPLTHPKHPEYDNLMIRTSSNDSKRNQTSNLIKIDERAPMNAQERLQKEKDIQSAREARRRNAVSATESRNVLPAPPGSLSGLRAQTPTAGLESPVAEDDAMKRLSAPLLGNENGSNHSIPRRNNNLPAPPYGRMGSVQDLRSVPHATIKSPVMDVPPSPSSSLAPPSAPFRSSTPQAFGGHRGMRTTSSQLSLANSGISMIDMHVGTEDRKDHKLAQTGFLPGTPLHATSPSAFNRAYYGFPGDGDDTDQGSFRPAGDATMQSNELDNSQDYAEKKRKKGGLRGLFSKISGKDSFALESSQSSSILQPDGQRQQAAMMNNRNSQSPWTLPQQQEYQSPQMNQQMETLNNARSPSAFPTASTESANVASANGPPKRPPRNPSRGTSSQPPSENMQEVNSNQGSSMYTQTRAPYKDYPGPQPFTQSHQQQYLINGPTSGYGVNAQTFPSYEGGERAMHTRSSSAGGGLNAFTSEFGGDENEIMAGTRDRSVSSGPPTTQQSGKKTRLLKLPFGKNKRESVANSIASNKAAGTNGTPSLKSRSSRGTFDDVNTANLSSGMNGYSNNQVYGRPSSTLPNRGDYHDPSLNMPYGNYSDMDQAYPSPQPQAASSSGLKPWLRARRGSSNFDERNGSNTALPFRSQSALGMNDPMDDLEADGRSSSRLGNSSNTPKKGFLPRLRTSSRAALRAVDED</sequence>
<dbReference type="Proteomes" id="UP000245771">
    <property type="component" value="Unassembled WGS sequence"/>
</dbReference>
<feature type="compositionally biased region" description="Polar residues" evidence="1">
    <location>
        <begin position="53"/>
        <end position="78"/>
    </location>
</feature>
<feature type="region of interest" description="Disordered" evidence="1">
    <location>
        <begin position="907"/>
        <end position="944"/>
    </location>
</feature>
<feature type="region of interest" description="Disordered" evidence="1">
    <location>
        <begin position="1245"/>
        <end position="1286"/>
    </location>
</feature>
<feature type="compositionally biased region" description="Low complexity" evidence="1">
    <location>
        <begin position="1682"/>
        <end position="1697"/>
    </location>
</feature>
<dbReference type="RefSeq" id="XP_025356532.1">
    <property type="nucleotide sequence ID" value="XM_025502485.1"/>
</dbReference>
<feature type="region of interest" description="Disordered" evidence="1">
    <location>
        <begin position="1157"/>
        <end position="1178"/>
    </location>
</feature>
<gene>
    <name evidence="2" type="ORF">FA14DRAFT_53088</name>
</gene>
<feature type="region of interest" description="Disordered" evidence="1">
    <location>
        <begin position="273"/>
        <end position="374"/>
    </location>
</feature>
<name>A0A316VFB7_9BASI</name>
<evidence type="ECO:0000256" key="1">
    <source>
        <dbReference type="SAM" id="MobiDB-lite"/>
    </source>
</evidence>
<feature type="region of interest" description="Disordered" evidence="1">
    <location>
        <begin position="94"/>
        <end position="175"/>
    </location>
</feature>
<feature type="region of interest" description="Disordered" evidence="1">
    <location>
        <begin position="1490"/>
        <end position="1697"/>
    </location>
</feature>
<feature type="compositionally biased region" description="Low complexity" evidence="1">
    <location>
        <begin position="208"/>
        <end position="218"/>
    </location>
</feature>
<reference evidence="2 3" key="1">
    <citation type="journal article" date="2018" name="Mol. Biol. Evol.">
        <title>Broad Genomic Sampling Reveals a Smut Pathogenic Ancestry of the Fungal Clade Ustilaginomycotina.</title>
        <authorList>
            <person name="Kijpornyongpan T."/>
            <person name="Mondo S.J."/>
            <person name="Barry K."/>
            <person name="Sandor L."/>
            <person name="Lee J."/>
            <person name="Lipzen A."/>
            <person name="Pangilinan J."/>
            <person name="LaButti K."/>
            <person name="Hainaut M."/>
            <person name="Henrissat B."/>
            <person name="Grigoriev I.V."/>
            <person name="Spatafora J.W."/>
            <person name="Aime M.C."/>
        </authorList>
    </citation>
    <scope>NUCLEOTIDE SEQUENCE [LARGE SCALE GENOMIC DNA]</scope>
    <source>
        <strain evidence="2 3">MCA 3882</strain>
    </source>
</reference>
<dbReference type="OrthoDB" id="3013446at2759"/>
<feature type="compositionally biased region" description="Polar residues" evidence="1">
    <location>
        <begin position="1267"/>
        <end position="1278"/>
    </location>
</feature>
<feature type="region of interest" description="Disordered" evidence="1">
    <location>
        <begin position="1023"/>
        <end position="1101"/>
    </location>
</feature>
<evidence type="ECO:0000313" key="3">
    <source>
        <dbReference type="Proteomes" id="UP000245771"/>
    </source>
</evidence>
<feature type="region of interest" description="Disordered" evidence="1">
    <location>
        <begin position="679"/>
        <end position="698"/>
    </location>
</feature>
<feature type="region of interest" description="Disordered" evidence="1">
    <location>
        <begin position="52"/>
        <end position="78"/>
    </location>
</feature>
<feature type="region of interest" description="Disordered" evidence="1">
    <location>
        <begin position="628"/>
        <end position="670"/>
    </location>
</feature>
<feature type="region of interest" description="Disordered" evidence="1">
    <location>
        <begin position="1"/>
        <end position="37"/>
    </location>
</feature>
<feature type="compositionally biased region" description="Polar residues" evidence="1">
    <location>
        <begin position="925"/>
        <end position="943"/>
    </location>
</feature>
<feature type="compositionally biased region" description="Polar residues" evidence="1">
    <location>
        <begin position="527"/>
        <end position="545"/>
    </location>
</feature>
<protein>
    <submittedName>
        <fullName evidence="2">Uncharacterized protein</fullName>
    </submittedName>
</protein>
<feature type="region of interest" description="Disordered" evidence="1">
    <location>
        <begin position="710"/>
        <end position="777"/>
    </location>
</feature>
<feature type="compositionally biased region" description="Low complexity" evidence="1">
    <location>
        <begin position="507"/>
        <end position="518"/>
    </location>
</feature>
<feature type="compositionally biased region" description="Polar residues" evidence="1">
    <location>
        <begin position="357"/>
        <end position="368"/>
    </location>
</feature>
<feature type="compositionally biased region" description="Polar residues" evidence="1">
    <location>
        <begin position="1357"/>
        <end position="1375"/>
    </location>
</feature>
<feature type="compositionally biased region" description="Polar residues" evidence="1">
    <location>
        <begin position="1119"/>
        <end position="1133"/>
    </location>
</feature>
<feature type="compositionally biased region" description="Polar residues" evidence="1">
    <location>
        <begin position="1636"/>
        <end position="1649"/>
    </location>
</feature>
<feature type="compositionally biased region" description="Basic and acidic residues" evidence="1">
    <location>
        <begin position="679"/>
        <end position="691"/>
    </location>
</feature>
<evidence type="ECO:0000313" key="2">
    <source>
        <dbReference type="EMBL" id="PWN36230.1"/>
    </source>
</evidence>
<feature type="compositionally biased region" description="Low complexity" evidence="1">
    <location>
        <begin position="107"/>
        <end position="118"/>
    </location>
</feature>
<dbReference type="EMBL" id="KZ819603">
    <property type="protein sequence ID" value="PWN36230.1"/>
    <property type="molecule type" value="Genomic_DNA"/>
</dbReference>
<feature type="compositionally biased region" description="Polar residues" evidence="1">
    <location>
        <begin position="164"/>
        <end position="175"/>
    </location>
</feature>
<feature type="compositionally biased region" description="Pro residues" evidence="1">
    <location>
        <begin position="485"/>
        <end position="499"/>
    </location>
</feature>
<feature type="region of interest" description="Disordered" evidence="1">
    <location>
        <begin position="481"/>
        <end position="586"/>
    </location>
</feature>
<feature type="region of interest" description="Disordered" evidence="1">
    <location>
        <begin position="446"/>
        <end position="469"/>
    </location>
</feature>
<dbReference type="InParanoid" id="A0A316VFB7"/>
<feature type="compositionally biased region" description="Polar residues" evidence="1">
    <location>
        <begin position="1023"/>
        <end position="1037"/>
    </location>
</feature>
<accession>A0A316VFB7</accession>
<feature type="compositionally biased region" description="Polar residues" evidence="1">
    <location>
        <begin position="761"/>
        <end position="777"/>
    </location>
</feature>
<feature type="compositionally biased region" description="Low complexity" evidence="1">
    <location>
        <begin position="336"/>
        <end position="347"/>
    </location>
</feature>
<dbReference type="STRING" id="1280837.A0A316VFB7"/>
<feature type="compositionally biased region" description="Polar residues" evidence="1">
    <location>
        <begin position="716"/>
        <end position="732"/>
    </location>
</feature>